<dbReference type="EC" id="2.7.11.1" evidence="2"/>
<evidence type="ECO:0000256" key="9">
    <source>
        <dbReference type="ARBA" id="ARBA00033099"/>
    </source>
</evidence>
<evidence type="ECO:0000256" key="7">
    <source>
        <dbReference type="ARBA" id="ARBA00022777"/>
    </source>
</evidence>
<protein>
    <recommendedName>
        <fullName evidence="3">Serine/threonine-protein kinase greatwall</fullName>
        <ecNumber evidence="2">2.7.11.1</ecNumber>
    </recommendedName>
    <alternativeName>
        <fullName evidence="9">Microtubule-associated serine/threonine-protein kinase-like</fullName>
    </alternativeName>
</protein>
<comment type="similarity">
    <text evidence="1">Belongs to the protein kinase superfamily. AGC Ser/Thr protein kinase family.</text>
</comment>
<feature type="domain" description="AGC-kinase C-terminal" evidence="13">
    <location>
        <begin position="253"/>
        <end position="316"/>
    </location>
</feature>
<evidence type="ECO:0000259" key="12">
    <source>
        <dbReference type="PROSITE" id="PS50011"/>
    </source>
</evidence>
<evidence type="ECO:0000313" key="15">
    <source>
        <dbReference type="Proteomes" id="UP000272942"/>
    </source>
</evidence>
<reference evidence="14 15" key="1">
    <citation type="submission" date="2018-11" db="EMBL/GenBank/DDBJ databases">
        <authorList>
            <consortium name="Pathogen Informatics"/>
        </authorList>
    </citation>
    <scope>NUCLEOTIDE SEQUENCE [LARGE SCALE GENOMIC DNA]</scope>
    <source>
        <strain evidence="14 15">Egypt</strain>
    </source>
</reference>
<dbReference type="PANTHER" id="PTHR24356:SF1">
    <property type="entry name" value="SERINE_THREONINE-PROTEIN KINASE GREATWALL"/>
    <property type="match status" value="1"/>
</dbReference>
<dbReference type="OrthoDB" id="162894at2759"/>
<gene>
    <name evidence="14" type="ORF">ECPE_LOCUS13268</name>
</gene>
<evidence type="ECO:0000256" key="10">
    <source>
        <dbReference type="ARBA" id="ARBA00047899"/>
    </source>
</evidence>
<proteinExistence type="inferred from homology"/>
<dbReference type="GO" id="GO:0004674">
    <property type="term" value="F:protein serine/threonine kinase activity"/>
    <property type="evidence" value="ECO:0007669"/>
    <property type="project" value="UniProtKB-KW"/>
</dbReference>
<accession>A0A3P8HIC5</accession>
<evidence type="ECO:0000256" key="8">
    <source>
        <dbReference type="ARBA" id="ARBA00022840"/>
    </source>
</evidence>
<dbReference type="PROSITE" id="PS50011">
    <property type="entry name" value="PROTEIN_KINASE_DOM"/>
    <property type="match status" value="1"/>
</dbReference>
<dbReference type="InterPro" id="IPR050236">
    <property type="entry name" value="Ser_Thr_kinase_AGC"/>
</dbReference>
<evidence type="ECO:0000256" key="2">
    <source>
        <dbReference type="ARBA" id="ARBA00012513"/>
    </source>
</evidence>
<dbReference type="EMBL" id="UZAN01054682">
    <property type="protein sequence ID" value="VDP90540.1"/>
    <property type="molecule type" value="Genomic_DNA"/>
</dbReference>
<keyword evidence="7" id="KW-0418">Kinase</keyword>
<dbReference type="InterPro" id="IPR000961">
    <property type="entry name" value="AGC-kinase_C"/>
</dbReference>
<keyword evidence="15" id="KW-1185">Reference proteome</keyword>
<dbReference type="PROSITE" id="PS51285">
    <property type="entry name" value="AGC_KINASE_CTER"/>
    <property type="match status" value="1"/>
</dbReference>
<dbReference type="Proteomes" id="UP000272942">
    <property type="component" value="Unassembled WGS sequence"/>
</dbReference>
<feature type="domain" description="Protein kinase" evidence="12">
    <location>
        <begin position="1"/>
        <end position="251"/>
    </location>
</feature>
<evidence type="ECO:0000256" key="4">
    <source>
        <dbReference type="ARBA" id="ARBA00022527"/>
    </source>
</evidence>
<dbReference type="PANTHER" id="PTHR24356">
    <property type="entry name" value="SERINE/THREONINE-PROTEIN KINASE"/>
    <property type="match status" value="1"/>
</dbReference>
<dbReference type="Gene3D" id="1.10.510.10">
    <property type="entry name" value="Transferase(Phosphotransferase) domain 1"/>
    <property type="match status" value="1"/>
</dbReference>
<dbReference type="InterPro" id="IPR011009">
    <property type="entry name" value="Kinase-like_dom_sf"/>
</dbReference>
<evidence type="ECO:0000256" key="5">
    <source>
        <dbReference type="ARBA" id="ARBA00022679"/>
    </source>
</evidence>
<dbReference type="GO" id="GO:0005524">
    <property type="term" value="F:ATP binding"/>
    <property type="evidence" value="ECO:0007669"/>
    <property type="project" value="UniProtKB-KW"/>
</dbReference>
<keyword evidence="5" id="KW-0808">Transferase</keyword>
<dbReference type="GO" id="GO:0035556">
    <property type="term" value="P:intracellular signal transduction"/>
    <property type="evidence" value="ECO:0007669"/>
    <property type="project" value="TreeGrafter"/>
</dbReference>
<dbReference type="InterPro" id="IPR000719">
    <property type="entry name" value="Prot_kinase_dom"/>
</dbReference>
<name>A0A3P8HIC5_9TREM</name>
<dbReference type="GO" id="GO:0005634">
    <property type="term" value="C:nucleus"/>
    <property type="evidence" value="ECO:0007669"/>
    <property type="project" value="TreeGrafter"/>
</dbReference>
<evidence type="ECO:0000313" key="14">
    <source>
        <dbReference type="EMBL" id="VDP90540.1"/>
    </source>
</evidence>
<dbReference type="SMART" id="SM00220">
    <property type="entry name" value="S_TKc"/>
    <property type="match status" value="1"/>
</dbReference>
<dbReference type="Gene3D" id="3.30.200.20">
    <property type="entry name" value="Phosphorylase Kinase, domain 1"/>
    <property type="match status" value="1"/>
</dbReference>
<comment type="catalytic activity">
    <reaction evidence="11">
        <text>L-seryl-[protein] + ATP = O-phospho-L-seryl-[protein] + ADP + H(+)</text>
        <dbReference type="Rhea" id="RHEA:17989"/>
        <dbReference type="Rhea" id="RHEA-COMP:9863"/>
        <dbReference type="Rhea" id="RHEA-COMP:11604"/>
        <dbReference type="ChEBI" id="CHEBI:15378"/>
        <dbReference type="ChEBI" id="CHEBI:29999"/>
        <dbReference type="ChEBI" id="CHEBI:30616"/>
        <dbReference type="ChEBI" id="CHEBI:83421"/>
        <dbReference type="ChEBI" id="CHEBI:456216"/>
        <dbReference type="EC" id="2.7.11.1"/>
    </reaction>
</comment>
<comment type="catalytic activity">
    <reaction evidence="10">
        <text>L-threonyl-[protein] + ATP = O-phospho-L-threonyl-[protein] + ADP + H(+)</text>
        <dbReference type="Rhea" id="RHEA:46608"/>
        <dbReference type="Rhea" id="RHEA-COMP:11060"/>
        <dbReference type="Rhea" id="RHEA-COMP:11605"/>
        <dbReference type="ChEBI" id="CHEBI:15378"/>
        <dbReference type="ChEBI" id="CHEBI:30013"/>
        <dbReference type="ChEBI" id="CHEBI:30616"/>
        <dbReference type="ChEBI" id="CHEBI:61977"/>
        <dbReference type="ChEBI" id="CHEBI:456216"/>
        <dbReference type="EC" id="2.7.11.1"/>
    </reaction>
</comment>
<evidence type="ECO:0000256" key="3">
    <source>
        <dbReference type="ARBA" id="ARBA00022148"/>
    </source>
</evidence>
<keyword evidence="6" id="KW-0547">Nucleotide-binding</keyword>
<dbReference type="AlphaFoldDB" id="A0A3P8HIC5"/>
<keyword evidence="8" id="KW-0067">ATP-binding</keyword>
<evidence type="ECO:0000256" key="11">
    <source>
        <dbReference type="ARBA" id="ARBA00048679"/>
    </source>
</evidence>
<evidence type="ECO:0000256" key="1">
    <source>
        <dbReference type="ARBA" id="ARBA00009903"/>
    </source>
</evidence>
<sequence>MVSFFQTHPCHFPITTYQTPLSGCASRVVRFQKDRAEPKRVPPLAFDSSLSAADTPLSVITESVLSVGTDCRGQPGTVRFQSPTVFSGCDFGPRAPPSSPIVFSPQATHPAPSTESQVNSPSRKLQSYRLLGTPEYLAPELLMLTTPSSEPRETAAVDWWALGIILFEMLTGSTPFTDDTPEAIFQNILNGDIPWPCSVIGVSSDSANDQRLETEADELSPAAVDLIKGLLSPSPCDRMLVVSRLRNCAFLASFNDWEHLDQLEMPFVPCPDDSTDTTYFEVSLISSQSRSVFTTFSEHYTPISLWVQTAQNSAQN</sequence>
<dbReference type="SUPFAM" id="SSF56112">
    <property type="entry name" value="Protein kinase-like (PK-like)"/>
    <property type="match status" value="1"/>
</dbReference>
<dbReference type="Pfam" id="PF00069">
    <property type="entry name" value="Pkinase"/>
    <property type="match status" value="1"/>
</dbReference>
<evidence type="ECO:0000259" key="13">
    <source>
        <dbReference type="PROSITE" id="PS51285"/>
    </source>
</evidence>
<evidence type="ECO:0000256" key="6">
    <source>
        <dbReference type="ARBA" id="ARBA00022741"/>
    </source>
</evidence>
<keyword evidence="4" id="KW-0723">Serine/threonine-protein kinase</keyword>
<organism evidence="14 15">
    <name type="scientific">Echinostoma caproni</name>
    <dbReference type="NCBI Taxonomy" id="27848"/>
    <lineage>
        <taxon>Eukaryota</taxon>
        <taxon>Metazoa</taxon>
        <taxon>Spiralia</taxon>
        <taxon>Lophotrochozoa</taxon>
        <taxon>Platyhelminthes</taxon>
        <taxon>Trematoda</taxon>
        <taxon>Digenea</taxon>
        <taxon>Plagiorchiida</taxon>
        <taxon>Echinostomata</taxon>
        <taxon>Echinostomatoidea</taxon>
        <taxon>Echinostomatidae</taxon>
        <taxon>Echinostoma</taxon>
    </lineage>
</organism>